<dbReference type="GO" id="GO:0043916">
    <property type="term" value="F:DNA-7-methylguanine glycosylase activity"/>
    <property type="evidence" value="ECO:0007669"/>
    <property type="project" value="TreeGrafter"/>
</dbReference>
<comment type="caution">
    <text evidence="3">The sequence shown here is derived from an EMBL/GenBank/DDBJ whole genome shotgun (WGS) entry which is preliminary data.</text>
</comment>
<evidence type="ECO:0000256" key="1">
    <source>
        <dbReference type="ARBA" id="ARBA00022763"/>
    </source>
</evidence>
<keyword evidence="2" id="KW-0234">DNA repair</keyword>
<evidence type="ECO:0000313" key="4">
    <source>
        <dbReference type="Proteomes" id="UP000521379"/>
    </source>
</evidence>
<dbReference type="PANTHER" id="PTHR43003:SF6">
    <property type="entry name" value="DNA GLYCOSYLASE"/>
    <property type="match status" value="1"/>
</dbReference>
<dbReference type="GO" id="GO:0008725">
    <property type="term" value="F:DNA-3-methyladenine glycosylase activity"/>
    <property type="evidence" value="ECO:0007669"/>
    <property type="project" value="TreeGrafter"/>
</dbReference>
<evidence type="ECO:0008006" key="5">
    <source>
        <dbReference type="Google" id="ProtNLM"/>
    </source>
</evidence>
<keyword evidence="1" id="KW-0227">DNA damage</keyword>
<dbReference type="InterPro" id="IPR051912">
    <property type="entry name" value="Alkylbase_DNA_Glycosylase/TA"/>
</dbReference>
<dbReference type="GO" id="GO:0032993">
    <property type="term" value="C:protein-DNA complex"/>
    <property type="evidence" value="ECO:0007669"/>
    <property type="project" value="TreeGrafter"/>
</dbReference>
<dbReference type="GO" id="GO:0005737">
    <property type="term" value="C:cytoplasm"/>
    <property type="evidence" value="ECO:0007669"/>
    <property type="project" value="TreeGrafter"/>
</dbReference>
<dbReference type="InterPro" id="IPR011257">
    <property type="entry name" value="DNA_glycosylase"/>
</dbReference>
<sequence>MNLRATMRGLTRGTTHPTARITDDDAVWVTTRVGSAPVTARFARVGPGPTLHRDIAVHAWGPGAQAFLQEAPLWTGEADSWDVFTSSPSWEQLPASWRRAHREHPGVRLIATGRLVDTLVCTVLEQKVTGGEAVRAQRWLSRSHGDPAPGPAPSGMRVFPAPETIRSIPSWAWHRAGVDPARAATVQAVVARASGLNRWNRAPLDNNLSRALASLKGVGPWTIAETLQITHGDPDSVSIYDYHLAHHVTEFFDGHRGDDSRMMELLEPWRGNRQRAVRLMYASGWRSQAKGPRLTPEDHRHK</sequence>
<dbReference type="AlphaFoldDB" id="A0A846U784"/>
<accession>A0A846U784</accession>
<evidence type="ECO:0000313" key="3">
    <source>
        <dbReference type="EMBL" id="NKE09476.1"/>
    </source>
</evidence>
<protein>
    <recommendedName>
        <fullName evidence="5">3-methyladenine DNA glycosylase</fullName>
    </recommendedName>
</protein>
<dbReference type="PANTHER" id="PTHR43003">
    <property type="entry name" value="DNA-3-METHYLADENINE GLYCOSYLASE"/>
    <property type="match status" value="1"/>
</dbReference>
<dbReference type="Proteomes" id="UP000521379">
    <property type="component" value="Unassembled WGS sequence"/>
</dbReference>
<dbReference type="Gene3D" id="1.10.340.30">
    <property type="entry name" value="Hypothetical protein, domain 2"/>
    <property type="match status" value="1"/>
</dbReference>
<dbReference type="GO" id="GO:0032131">
    <property type="term" value="F:alkylated DNA binding"/>
    <property type="evidence" value="ECO:0007669"/>
    <property type="project" value="TreeGrafter"/>
</dbReference>
<dbReference type="GO" id="GO:0006307">
    <property type="term" value="P:DNA alkylation repair"/>
    <property type="evidence" value="ECO:0007669"/>
    <property type="project" value="TreeGrafter"/>
</dbReference>
<dbReference type="EMBL" id="JAAVUN010000009">
    <property type="protein sequence ID" value="NKE09476.1"/>
    <property type="molecule type" value="Genomic_DNA"/>
</dbReference>
<organism evidence="3 4">
    <name type="scientific">Kocuria subflava</name>
    <dbReference type="NCBI Taxonomy" id="1736139"/>
    <lineage>
        <taxon>Bacteria</taxon>
        <taxon>Bacillati</taxon>
        <taxon>Actinomycetota</taxon>
        <taxon>Actinomycetes</taxon>
        <taxon>Micrococcales</taxon>
        <taxon>Micrococcaceae</taxon>
        <taxon>Kocuria</taxon>
    </lineage>
</organism>
<name>A0A846U784_9MICC</name>
<dbReference type="GO" id="GO:0006285">
    <property type="term" value="P:base-excision repair, AP site formation"/>
    <property type="evidence" value="ECO:0007669"/>
    <property type="project" value="TreeGrafter"/>
</dbReference>
<dbReference type="SUPFAM" id="SSF48150">
    <property type="entry name" value="DNA-glycosylase"/>
    <property type="match status" value="1"/>
</dbReference>
<proteinExistence type="predicted"/>
<keyword evidence="4" id="KW-1185">Reference proteome</keyword>
<reference evidence="3 4" key="1">
    <citation type="submission" date="2020-02" db="EMBL/GenBank/DDBJ databases">
        <authorList>
            <person name="Sun Q."/>
        </authorList>
    </citation>
    <scope>NUCLEOTIDE SEQUENCE [LARGE SCALE GENOMIC DNA]</scope>
    <source>
        <strain evidence="3 4">YIM 13062</strain>
    </source>
</reference>
<gene>
    <name evidence="3" type="ORF">GTW58_05880</name>
</gene>
<evidence type="ECO:0000256" key="2">
    <source>
        <dbReference type="ARBA" id="ARBA00023204"/>
    </source>
</evidence>